<dbReference type="UniPathway" id="UPA00904">
    <property type="reaction ID" value="UER00871"/>
</dbReference>
<dbReference type="CDD" id="cd09008">
    <property type="entry name" value="MTAN"/>
    <property type="match status" value="1"/>
</dbReference>
<dbReference type="InterPro" id="IPR010049">
    <property type="entry name" value="MTA_SAH_Nsdase"/>
</dbReference>
<keyword evidence="3" id="KW-0028">Amino-acid biosynthesis</keyword>
<dbReference type="STRING" id="28115.HQ47_09045"/>
<dbReference type="OrthoDB" id="9792278at2"/>
<evidence type="ECO:0000256" key="3">
    <source>
        <dbReference type="ARBA" id="ARBA00022605"/>
    </source>
</evidence>
<dbReference type="RefSeq" id="WP_036874903.1">
    <property type="nucleotide sequence ID" value="NZ_JBGYTE010000026.1"/>
</dbReference>
<dbReference type="Pfam" id="PF01048">
    <property type="entry name" value="PNP_UDP_1"/>
    <property type="match status" value="1"/>
</dbReference>
<dbReference type="NCBIfam" id="NF004079">
    <property type="entry name" value="PRK05584.1"/>
    <property type="match status" value="1"/>
</dbReference>
<evidence type="ECO:0000313" key="7">
    <source>
        <dbReference type="EMBL" id="KGN72996.1"/>
    </source>
</evidence>
<dbReference type="PANTHER" id="PTHR46832">
    <property type="entry name" value="5'-METHYLTHIOADENOSINE/S-ADENOSYLHOMOCYSTEINE NUCLEOSIDASE"/>
    <property type="match status" value="1"/>
</dbReference>
<dbReference type="SUPFAM" id="SSF53167">
    <property type="entry name" value="Purine and uridine phosphorylases"/>
    <property type="match status" value="1"/>
</dbReference>
<evidence type="ECO:0000256" key="2">
    <source>
        <dbReference type="ARBA" id="ARBA00011974"/>
    </source>
</evidence>
<organism evidence="7 8">
    <name type="scientific">Porphyromonas macacae</name>
    <dbReference type="NCBI Taxonomy" id="28115"/>
    <lineage>
        <taxon>Bacteria</taxon>
        <taxon>Pseudomonadati</taxon>
        <taxon>Bacteroidota</taxon>
        <taxon>Bacteroidia</taxon>
        <taxon>Bacteroidales</taxon>
        <taxon>Porphyromonadaceae</taxon>
        <taxon>Porphyromonas</taxon>
    </lineage>
</organism>
<dbReference type="InterPro" id="IPR035994">
    <property type="entry name" value="Nucleoside_phosphorylase_sf"/>
</dbReference>
<dbReference type="Proteomes" id="UP000030103">
    <property type="component" value="Unassembled WGS sequence"/>
</dbReference>
<dbReference type="EMBL" id="JRFA01000025">
    <property type="protein sequence ID" value="KGN72996.1"/>
    <property type="molecule type" value="Genomic_DNA"/>
</dbReference>
<dbReference type="EC" id="3.2.2.9" evidence="2"/>
<evidence type="ECO:0000313" key="8">
    <source>
        <dbReference type="Proteomes" id="UP000030103"/>
    </source>
</evidence>
<dbReference type="Gene3D" id="3.40.50.1580">
    <property type="entry name" value="Nucleoside phosphorylase domain"/>
    <property type="match status" value="1"/>
</dbReference>
<dbReference type="InterPro" id="IPR000845">
    <property type="entry name" value="Nucleoside_phosphorylase_d"/>
</dbReference>
<protein>
    <recommendedName>
        <fullName evidence="2">adenosylhomocysteine nucleosidase</fullName>
        <ecNumber evidence="2">3.2.2.9</ecNumber>
    </recommendedName>
</protein>
<comment type="pathway">
    <text evidence="1">Amino-acid biosynthesis; L-methionine biosynthesis via salvage pathway; S-methyl-5-thio-alpha-D-ribose 1-phosphate from S-methyl-5'-thioadenosine (hydrolase route): step 1/2.</text>
</comment>
<dbReference type="GO" id="GO:0005829">
    <property type="term" value="C:cytosol"/>
    <property type="evidence" value="ECO:0007669"/>
    <property type="project" value="TreeGrafter"/>
</dbReference>
<dbReference type="AlphaFoldDB" id="A0A0A2E2F1"/>
<evidence type="ECO:0000256" key="5">
    <source>
        <dbReference type="ARBA" id="ARBA00023167"/>
    </source>
</evidence>
<name>A0A0A2E2F1_9PORP</name>
<dbReference type="GO" id="GO:0019509">
    <property type="term" value="P:L-methionine salvage from methylthioadenosine"/>
    <property type="evidence" value="ECO:0007669"/>
    <property type="project" value="UniProtKB-UniPathway"/>
</dbReference>
<comment type="caution">
    <text evidence="7">The sequence shown here is derived from an EMBL/GenBank/DDBJ whole genome shotgun (WGS) entry which is preliminary data.</text>
</comment>
<keyword evidence="5" id="KW-0486">Methionine biosynthesis</keyword>
<dbReference type="GO" id="GO:0008930">
    <property type="term" value="F:methylthioadenosine nucleosidase activity"/>
    <property type="evidence" value="ECO:0007669"/>
    <property type="project" value="InterPro"/>
</dbReference>
<sequence length="233" mass="26005">MFDSKVKIIGIIIAMQKEFSLLEDLLQSPDKIVDGSFHATVGNYNGMRVILALSGIGKVSAAVCTVEVIRRFNPDYLVNTGVSGALAKKLKVMDTVVSTEVCYHDVSCGADIPWGQVQGYPLYYKASEKLLNDFKNPERADIHRGLICCGDRFLSSVEEFNFIRRTFPQALAVDMESAAIAQTAYLYGVPFIAVRIISDIAGEEDNYIQYRNFWKEAPLKSFETIKLLLNTIK</sequence>
<feature type="domain" description="Nucleoside phosphorylase" evidence="6">
    <location>
        <begin position="9"/>
        <end position="217"/>
    </location>
</feature>
<evidence type="ECO:0000256" key="1">
    <source>
        <dbReference type="ARBA" id="ARBA00004945"/>
    </source>
</evidence>
<evidence type="ECO:0000259" key="6">
    <source>
        <dbReference type="Pfam" id="PF01048"/>
    </source>
</evidence>
<proteinExistence type="predicted"/>
<dbReference type="PANTHER" id="PTHR46832:SF1">
    <property type="entry name" value="5'-METHYLTHIOADENOSINE_S-ADENOSYLHOMOCYSTEINE NUCLEOSIDASE"/>
    <property type="match status" value="1"/>
</dbReference>
<dbReference type="GO" id="GO:0008782">
    <property type="term" value="F:adenosylhomocysteine nucleosidase activity"/>
    <property type="evidence" value="ECO:0007669"/>
    <property type="project" value="UniProtKB-EC"/>
</dbReference>
<keyword evidence="8" id="KW-1185">Reference proteome</keyword>
<dbReference type="GO" id="GO:0009164">
    <property type="term" value="P:nucleoside catabolic process"/>
    <property type="evidence" value="ECO:0007669"/>
    <property type="project" value="InterPro"/>
</dbReference>
<accession>A0A0A2E2F1</accession>
<reference evidence="7 8" key="1">
    <citation type="submission" date="2014-09" db="EMBL/GenBank/DDBJ databases">
        <title>Draft Genome Sequence of Porphyromonas macacae COT-192_OH2859.</title>
        <authorList>
            <person name="Wallis C."/>
            <person name="Deusch O."/>
            <person name="O'Flynn C."/>
            <person name="Davis I."/>
            <person name="Horsfall A."/>
            <person name="Kirkwood N."/>
            <person name="Harris S."/>
            <person name="Eisen J.A."/>
            <person name="Coil D.A."/>
            <person name="Darling A.E."/>
            <person name="Jospin G."/>
            <person name="Alexiev A."/>
        </authorList>
    </citation>
    <scope>NUCLEOTIDE SEQUENCE [LARGE SCALE GENOMIC DNA]</scope>
    <source>
        <strain evidence="8">COT-192 OH2859</strain>
    </source>
</reference>
<dbReference type="NCBIfam" id="TIGR01704">
    <property type="entry name" value="MTA_SAH-Nsdase"/>
    <property type="match status" value="1"/>
</dbReference>
<dbReference type="GO" id="GO:0019284">
    <property type="term" value="P:L-methionine salvage from S-adenosylmethionine"/>
    <property type="evidence" value="ECO:0007669"/>
    <property type="project" value="TreeGrafter"/>
</dbReference>
<keyword evidence="4" id="KW-0378">Hydrolase</keyword>
<evidence type="ECO:0000256" key="4">
    <source>
        <dbReference type="ARBA" id="ARBA00022801"/>
    </source>
</evidence>
<gene>
    <name evidence="7" type="ORF">HQ47_09045</name>
</gene>